<proteinExistence type="predicted"/>
<name>A0ACC2XXZ3_9TREE</name>
<evidence type="ECO:0000313" key="1">
    <source>
        <dbReference type="EMBL" id="KAJ9127847.1"/>
    </source>
</evidence>
<gene>
    <name evidence="1" type="ORF">QFC24_000131</name>
</gene>
<evidence type="ECO:0000313" key="2">
    <source>
        <dbReference type="Proteomes" id="UP001234202"/>
    </source>
</evidence>
<accession>A0ACC2XXZ3</accession>
<sequence length="489" mass="53861">MIALSDEILETWVRTLYSLVHDIKQVSFFRLDKAGTGCSLKTDLAVPVPLPSGLTPDIPLGKSGIIGIMGIKECAEAEYDERLAGMGSLNDRSPSLVPARRQYFPDLEGDENSPQKVTLPEVITLCRKIGFSQKVGQAASFSSSYNIAGGTDEGVESIGVIEMYFRTLDIENRGYLEFEQFQALVQMIKINPDIRNLWSRLCNNAESDNSQKVGIDKRTFVSWMRIEQGAKALDEELEKTFLAYASRRNTEDSEDLLISLDSFSTFLLSLDNSVMHSCHRKVCQDMTRPLPEYFVSSSHNTYLVGNQWKGESTVEGYVRALLAGCRSVESKFLMAPVSPEDFLLLSAVLQPSVDCYDGDTEPVVTHGKTFTASVPVREVCTAISAYAFMASPYPVIISAEVHCGPQQQLALACILKEVFGSALITAPIATQPGSQEYALPSPEQLKYKILFKTKRLSSSGSRRASDASSYMISSSNESTTESELEKTGE</sequence>
<organism evidence="1 2">
    <name type="scientific">Naganishia onofrii</name>
    <dbReference type="NCBI Taxonomy" id="1851511"/>
    <lineage>
        <taxon>Eukaryota</taxon>
        <taxon>Fungi</taxon>
        <taxon>Dikarya</taxon>
        <taxon>Basidiomycota</taxon>
        <taxon>Agaricomycotina</taxon>
        <taxon>Tremellomycetes</taxon>
        <taxon>Filobasidiales</taxon>
        <taxon>Filobasidiaceae</taxon>
        <taxon>Naganishia</taxon>
    </lineage>
</organism>
<dbReference type="Proteomes" id="UP001234202">
    <property type="component" value="Unassembled WGS sequence"/>
</dbReference>
<reference evidence="1" key="1">
    <citation type="submission" date="2023-04" db="EMBL/GenBank/DDBJ databases">
        <title>Draft Genome sequencing of Naganishia species isolated from polar environments using Oxford Nanopore Technology.</title>
        <authorList>
            <person name="Leo P."/>
            <person name="Venkateswaran K."/>
        </authorList>
    </citation>
    <scope>NUCLEOTIDE SEQUENCE</scope>
    <source>
        <strain evidence="1">DBVPG 5303</strain>
    </source>
</reference>
<keyword evidence="2" id="KW-1185">Reference proteome</keyword>
<comment type="caution">
    <text evidence="1">The sequence shown here is derived from an EMBL/GenBank/DDBJ whole genome shotgun (WGS) entry which is preliminary data.</text>
</comment>
<dbReference type="EMBL" id="JASBWV010000001">
    <property type="protein sequence ID" value="KAJ9127847.1"/>
    <property type="molecule type" value="Genomic_DNA"/>
</dbReference>
<protein>
    <submittedName>
        <fullName evidence="1">Uncharacterized protein</fullName>
    </submittedName>
</protein>